<gene>
    <name evidence="1" type="ORF">G3I66_10145</name>
</gene>
<organism evidence="1 2">
    <name type="scientific">Streptomyces rubrogriseus</name>
    <dbReference type="NCBI Taxonomy" id="194673"/>
    <lineage>
        <taxon>Bacteria</taxon>
        <taxon>Bacillati</taxon>
        <taxon>Actinomycetota</taxon>
        <taxon>Actinomycetes</taxon>
        <taxon>Kitasatosporales</taxon>
        <taxon>Streptomycetaceae</taxon>
        <taxon>Streptomyces</taxon>
        <taxon>Streptomyces violaceoruber group</taxon>
    </lineage>
</organism>
<proteinExistence type="predicted"/>
<protein>
    <submittedName>
        <fullName evidence="1">4-hydroxybenzoate polyprenyltransferase</fullName>
    </submittedName>
</protein>
<dbReference type="AlphaFoldDB" id="A0A6G3T9W7"/>
<feature type="non-terminal residue" evidence="1">
    <location>
        <position position="31"/>
    </location>
</feature>
<evidence type="ECO:0000313" key="1">
    <source>
        <dbReference type="EMBL" id="NEC33539.1"/>
    </source>
</evidence>
<dbReference type="Proteomes" id="UP000475666">
    <property type="component" value="Unassembled WGS sequence"/>
</dbReference>
<dbReference type="GO" id="GO:0016740">
    <property type="term" value="F:transferase activity"/>
    <property type="evidence" value="ECO:0007669"/>
    <property type="project" value="UniProtKB-KW"/>
</dbReference>
<evidence type="ECO:0000313" key="2">
    <source>
        <dbReference type="Proteomes" id="UP000475666"/>
    </source>
</evidence>
<comment type="caution">
    <text evidence="1">The sequence shown here is derived from an EMBL/GenBank/DDBJ whole genome shotgun (WGS) entry which is preliminary data.</text>
</comment>
<dbReference type="EMBL" id="JAAGMQ010000293">
    <property type="protein sequence ID" value="NEC33539.1"/>
    <property type="molecule type" value="Genomic_DNA"/>
</dbReference>
<reference evidence="1 2" key="1">
    <citation type="submission" date="2020-01" db="EMBL/GenBank/DDBJ databases">
        <title>Insect and environment-associated Actinomycetes.</title>
        <authorList>
            <person name="Currrie C."/>
            <person name="Chevrette M."/>
            <person name="Carlson C."/>
            <person name="Stubbendieck R."/>
            <person name="Wendt-Pienkowski E."/>
        </authorList>
    </citation>
    <scope>NUCLEOTIDE SEQUENCE [LARGE SCALE GENOMIC DNA]</scope>
    <source>
        <strain evidence="1 2">SID7739</strain>
    </source>
</reference>
<name>A0A6G3T9W7_9ACTN</name>
<keyword evidence="1" id="KW-0808">Transferase</keyword>
<accession>A0A6G3T9W7</accession>
<sequence>MSALPRAHDLARLVRAPAALSVPGDVLAGAA</sequence>